<dbReference type="Gene3D" id="4.10.320.10">
    <property type="entry name" value="E3-binding domain"/>
    <property type="match status" value="1"/>
</dbReference>
<accession>A0A4D4LJF6</accession>
<sequence length="353" mass="38132">MSTDAYTTTAIDMLKAGAPVDDIAAQTGMSKGEIAALAEAEGLTREHTRQALAELLEALAWGEEHDTKKVRTLAARARTALTELTTMRRTAAQVSRAEAEVTALKQQLAEAENKLRAAKTGTSTSPTTSTPESKKERDKIRAWARRNGYQVAAHGLISQEIRNAWNNRDQAPSSSGPSSDGRLIPTAPRRTGAADRYGPGHPDPYRRRSPRLGRLRPALHHAPGGPAAGSGHRRRPTGRHRPRLGPASPPPVRTAARRDPPLRSWAAAVAPPQTKSETAASYNERLAIYLLNTGYSARLIPSPASVDLPLAQWEVEVEGTVALTPLKERDHGFAAHSTVRIGRLISITAKESR</sequence>
<feature type="region of interest" description="Disordered" evidence="2">
    <location>
        <begin position="113"/>
        <end position="139"/>
    </location>
</feature>
<evidence type="ECO:0000256" key="2">
    <source>
        <dbReference type="SAM" id="MobiDB-lite"/>
    </source>
</evidence>
<feature type="compositionally biased region" description="Low complexity" evidence="2">
    <location>
        <begin position="122"/>
        <end position="131"/>
    </location>
</feature>
<gene>
    <name evidence="4" type="ORF">SVIO_112170</name>
</gene>
<name>A0A4D4LJF6_STRVO</name>
<dbReference type="AlphaFoldDB" id="A0A4D4LJF6"/>
<feature type="compositionally biased region" description="Polar residues" evidence="2">
    <location>
        <begin position="167"/>
        <end position="178"/>
    </location>
</feature>
<feature type="region of interest" description="Disordered" evidence="2">
    <location>
        <begin position="167"/>
        <end position="258"/>
    </location>
</feature>
<dbReference type="GO" id="GO:0003677">
    <property type="term" value="F:DNA binding"/>
    <property type="evidence" value="ECO:0007669"/>
    <property type="project" value="UniProtKB-KW"/>
</dbReference>
<keyword evidence="5" id="KW-1185">Reference proteome</keyword>
<keyword evidence="1" id="KW-0238">DNA-binding</keyword>
<protein>
    <recommendedName>
        <fullName evidence="3">Lsr2 DNA-binding domain-containing protein</fullName>
    </recommendedName>
</protein>
<feature type="compositionally biased region" description="Basic residues" evidence="2">
    <location>
        <begin position="231"/>
        <end position="243"/>
    </location>
</feature>
<reference evidence="4 5" key="1">
    <citation type="journal article" date="2020" name="Int. J. Syst. Evol. Microbiol.">
        <title>Reclassification of Streptomyces castelarensis and Streptomyces sporoclivatus as later heterotypic synonyms of Streptomyces antimycoticus.</title>
        <authorList>
            <person name="Komaki H."/>
            <person name="Tamura T."/>
        </authorList>
    </citation>
    <scope>NUCLEOTIDE SEQUENCE [LARGE SCALE GENOMIC DNA]</scope>
    <source>
        <strain evidence="4 5">NBRC 13459</strain>
    </source>
</reference>
<organism evidence="4 5">
    <name type="scientific">Streptomyces violaceusniger</name>
    <dbReference type="NCBI Taxonomy" id="68280"/>
    <lineage>
        <taxon>Bacteria</taxon>
        <taxon>Bacillati</taxon>
        <taxon>Actinomycetota</taxon>
        <taxon>Actinomycetes</taxon>
        <taxon>Kitasatosporales</taxon>
        <taxon>Streptomycetaceae</taxon>
        <taxon>Streptomyces</taxon>
        <taxon>Streptomyces violaceusniger group</taxon>
    </lineage>
</organism>
<comment type="caution">
    <text evidence="4">The sequence shown here is derived from an EMBL/GenBank/DDBJ whole genome shotgun (WGS) entry which is preliminary data.</text>
</comment>
<evidence type="ECO:0000313" key="5">
    <source>
        <dbReference type="Proteomes" id="UP000301309"/>
    </source>
</evidence>
<evidence type="ECO:0000259" key="3">
    <source>
        <dbReference type="Pfam" id="PF23359"/>
    </source>
</evidence>
<dbReference type="Proteomes" id="UP000301309">
    <property type="component" value="Unassembled WGS sequence"/>
</dbReference>
<dbReference type="InterPro" id="IPR036625">
    <property type="entry name" value="E3-bd_dom_sf"/>
</dbReference>
<evidence type="ECO:0000256" key="1">
    <source>
        <dbReference type="ARBA" id="ARBA00023125"/>
    </source>
</evidence>
<dbReference type="InterPro" id="IPR055370">
    <property type="entry name" value="Lsr2_DNA-bd"/>
</dbReference>
<dbReference type="Pfam" id="PF23359">
    <property type="entry name" value="Lsr2_DNA-bd"/>
    <property type="match status" value="1"/>
</dbReference>
<feature type="domain" description="Lsr2 DNA-binding" evidence="3">
    <location>
        <begin position="135"/>
        <end position="166"/>
    </location>
</feature>
<dbReference type="OrthoDB" id="4293314at2"/>
<dbReference type="EMBL" id="BJHW01000003">
    <property type="protein sequence ID" value="GDY60594.1"/>
    <property type="molecule type" value="Genomic_DNA"/>
</dbReference>
<dbReference type="GO" id="GO:0016746">
    <property type="term" value="F:acyltransferase activity"/>
    <property type="evidence" value="ECO:0007669"/>
    <property type="project" value="InterPro"/>
</dbReference>
<proteinExistence type="predicted"/>
<feature type="compositionally biased region" description="Basic residues" evidence="2">
    <location>
        <begin position="207"/>
        <end position="219"/>
    </location>
</feature>
<evidence type="ECO:0000313" key="4">
    <source>
        <dbReference type="EMBL" id="GDY60594.1"/>
    </source>
</evidence>